<accession>E2BF98</accession>
<reference evidence="1 2" key="1">
    <citation type="journal article" date="2010" name="Science">
        <title>Genomic comparison of the ants Camponotus floridanus and Harpegnathos saltator.</title>
        <authorList>
            <person name="Bonasio R."/>
            <person name="Zhang G."/>
            <person name="Ye C."/>
            <person name="Mutti N.S."/>
            <person name="Fang X."/>
            <person name="Qin N."/>
            <person name="Donahue G."/>
            <person name="Yang P."/>
            <person name="Li Q."/>
            <person name="Li C."/>
            <person name="Zhang P."/>
            <person name="Huang Z."/>
            <person name="Berger S.L."/>
            <person name="Reinberg D."/>
            <person name="Wang J."/>
            <person name="Liebig J."/>
        </authorList>
    </citation>
    <scope>NUCLEOTIDE SEQUENCE [LARGE SCALE GENOMIC DNA]</scope>
    <source>
        <strain evidence="1 2">R22 G/1</strain>
    </source>
</reference>
<dbReference type="InParanoid" id="E2BF98"/>
<dbReference type="Proteomes" id="UP000008237">
    <property type="component" value="Unassembled WGS sequence"/>
</dbReference>
<dbReference type="EMBL" id="GL447977">
    <property type="protein sequence ID" value="EFN85634.1"/>
    <property type="molecule type" value="Genomic_DNA"/>
</dbReference>
<gene>
    <name evidence="1" type="ORF">EAI_07006</name>
</gene>
<dbReference type="Gene3D" id="3.30.420.10">
    <property type="entry name" value="Ribonuclease H-like superfamily/Ribonuclease H"/>
    <property type="match status" value="1"/>
</dbReference>
<feature type="non-terminal residue" evidence="1">
    <location>
        <position position="1"/>
    </location>
</feature>
<dbReference type="AlphaFoldDB" id="E2BF98"/>
<evidence type="ECO:0000313" key="1">
    <source>
        <dbReference type="EMBL" id="EFN85634.1"/>
    </source>
</evidence>
<organism evidence="2">
    <name type="scientific">Harpegnathos saltator</name>
    <name type="common">Jerdon's jumping ant</name>
    <dbReference type="NCBI Taxonomy" id="610380"/>
    <lineage>
        <taxon>Eukaryota</taxon>
        <taxon>Metazoa</taxon>
        <taxon>Ecdysozoa</taxon>
        <taxon>Arthropoda</taxon>
        <taxon>Hexapoda</taxon>
        <taxon>Insecta</taxon>
        <taxon>Pterygota</taxon>
        <taxon>Neoptera</taxon>
        <taxon>Endopterygota</taxon>
        <taxon>Hymenoptera</taxon>
        <taxon>Apocrita</taxon>
        <taxon>Aculeata</taxon>
        <taxon>Formicoidea</taxon>
        <taxon>Formicidae</taxon>
        <taxon>Ponerinae</taxon>
        <taxon>Ponerini</taxon>
        <taxon>Harpegnathos</taxon>
    </lineage>
</organism>
<sequence length="94" mass="11038">DNAPSHKDIMVREFLTKKRIIVIDHPPDLAPCDFWLFPKLKMAMKGNRFDTIPVIQKTSTAILKAIPADEYKKCFEKFVERFQRCIDSEGDYFE</sequence>
<dbReference type="PANTHER" id="PTHR46060:SF1">
    <property type="entry name" value="MARINER MOS1 TRANSPOSASE-LIKE PROTEIN"/>
    <property type="match status" value="1"/>
</dbReference>
<evidence type="ECO:0000313" key="2">
    <source>
        <dbReference type="Proteomes" id="UP000008237"/>
    </source>
</evidence>
<proteinExistence type="predicted"/>
<dbReference type="InterPro" id="IPR052709">
    <property type="entry name" value="Transposase-MT_Hybrid"/>
</dbReference>
<dbReference type="PANTHER" id="PTHR46060">
    <property type="entry name" value="MARINER MOS1 TRANSPOSASE-LIKE PROTEIN"/>
    <property type="match status" value="1"/>
</dbReference>
<feature type="non-terminal residue" evidence="1">
    <location>
        <position position="94"/>
    </location>
</feature>
<dbReference type="InterPro" id="IPR036397">
    <property type="entry name" value="RNaseH_sf"/>
</dbReference>
<dbReference type="GO" id="GO:0003676">
    <property type="term" value="F:nucleic acid binding"/>
    <property type="evidence" value="ECO:0007669"/>
    <property type="project" value="InterPro"/>
</dbReference>
<protein>
    <recommendedName>
        <fullName evidence="3">Histone-lysine N-methyltransferase SETMAR</fullName>
    </recommendedName>
</protein>
<evidence type="ECO:0008006" key="3">
    <source>
        <dbReference type="Google" id="ProtNLM"/>
    </source>
</evidence>
<name>E2BF98_HARSA</name>
<keyword evidence="2" id="KW-1185">Reference proteome</keyword>